<reference evidence="4" key="1">
    <citation type="journal article" date="2019" name="Int. J. Syst. Evol. Microbiol.">
        <title>The Global Catalogue of Microorganisms (GCM) 10K type strain sequencing project: providing services to taxonomists for standard genome sequencing and annotation.</title>
        <authorList>
            <consortium name="The Broad Institute Genomics Platform"/>
            <consortium name="The Broad Institute Genome Sequencing Center for Infectious Disease"/>
            <person name="Wu L."/>
            <person name="Ma J."/>
        </authorList>
    </citation>
    <scope>NUCLEOTIDE SEQUENCE [LARGE SCALE GENOMIC DNA]</scope>
    <source>
        <strain evidence="4">CGMCC 1.13574</strain>
    </source>
</reference>
<proteinExistence type="predicted"/>
<feature type="domain" description="PepSY" evidence="2">
    <location>
        <begin position="6"/>
        <end position="80"/>
    </location>
</feature>
<protein>
    <submittedName>
        <fullName evidence="3">PepSY domain-containing protein</fullName>
    </submittedName>
</protein>
<keyword evidence="1" id="KW-0732">Signal</keyword>
<name>A0ABV9NMK0_9GAMM</name>
<dbReference type="RefSeq" id="WP_377005140.1">
    <property type="nucleotide sequence ID" value="NZ_JBHSGG010000035.1"/>
</dbReference>
<evidence type="ECO:0000313" key="4">
    <source>
        <dbReference type="Proteomes" id="UP001595892"/>
    </source>
</evidence>
<accession>A0ABV9NMK0</accession>
<feature type="signal peptide" evidence="1">
    <location>
        <begin position="1"/>
        <end position="21"/>
    </location>
</feature>
<comment type="caution">
    <text evidence="3">The sequence shown here is derived from an EMBL/GenBank/DDBJ whole genome shotgun (WGS) entry which is preliminary data.</text>
</comment>
<dbReference type="Proteomes" id="UP001595892">
    <property type="component" value="Unassembled WGS sequence"/>
</dbReference>
<evidence type="ECO:0000313" key="3">
    <source>
        <dbReference type="EMBL" id="MFC4729070.1"/>
    </source>
</evidence>
<sequence>MHKRLLALLVAGAFASGAALAQTPASGSMTASEVRQALTEAGYTEVRDVEFDDGLWEADATSGDGRRIDVRLDPATGKIYPDTATSALTADDIKASLTAEGYANVRDVEFDDGLWKAEADRNGRKVELRLDPEDGRVVTERDD</sequence>
<gene>
    <name evidence="3" type="ORF">ACFO3Q_12920</name>
</gene>
<dbReference type="EMBL" id="JBHSGG010000035">
    <property type="protein sequence ID" value="MFC4729070.1"/>
    <property type="molecule type" value="Genomic_DNA"/>
</dbReference>
<organism evidence="3 4">
    <name type="scientific">Coralloluteibacterium thermophilum</name>
    <dbReference type="NCBI Taxonomy" id="2707049"/>
    <lineage>
        <taxon>Bacteria</taxon>
        <taxon>Pseudomonadati</taxon>
        <taxon>Pseudomonadota</taxon>
        <taxon>Gammaproteobacteria</taxon>
        <taxon>Lysobacterales</taxon>
        <taxon>Lysobacteraceae</taxon>
        <taxon>Coralloluteibacterium</taxon>
    </lineage>
</organism>
<dbReference type="InterPro" id="IPR025711">
    <property type="entry name" value="PepSY"/>
</dbReference>
<keyword evidence="4" id="KW-1185">Reference proteome</keyword>
<feature type="domain" description="PepSY" evidence="2">
    <location>
        <begin position="88"/>
        <end position="140"/>
    </location>
</feature>
<dbReference type="Pfam" id="PF13670">
    <property type="entry name" value="PepSY_2"/>
    <property type="match status" value="2"/>
</dbReference>
<evidence type="ECO:0000256" key="1">
    <source>
        <dbReference type="SAM" id="SignalP"/>
    </source>
</evidence>
<feature type="chain" id="PRO_5047381983" evidence="1">
    <location>
        <begin position="22"/>
        <end position="143"/>
    </location>
</feature>
<evidence type="ECO:0000259" key="2">
    <source>
        <dbReference type="Pfam" id="PF13670"/>
    </source>
</evidence>